<dbReference type="InParanoid" id="A0A804J5H7"/>
<accession>A0A804J5H7</accession>
<evidence type="ECO:0000313" key="14">
    <source>
        <dbReference type="EMBL" id="CAG1838756.1"/>
    </source>
</evidence>
<dbReference type="Gene3D" id="1.10.760.10">
    <property type="entry name" value="Cytochrome c-like domain"/>
    <property type="match status" value="1"/>
</dbReference>
<dbReference type="Pfam" id="PF02167">
    <property type="entry name" value="Cytochrom_C1"/>
    <property type="match status" value="1"/>
</dbReference>
<keyword evidence="12" id="KW-0496">Mitochondrion</keyword>
<comment type="subcellular location">
    <subcellularLocation>
        <location evidence="1">Mitochondrion inner membrane</location>
    </subcellularLocation>
</comment>
<dbReference type="Gene3D" id="1.20.5.100">
    <property type="entry name" value="Cytochrome c1, transmembrane anchor, C-terminal"/>
    <property type="match status" value="1"/>
</dbReference>
<dbReference type="PANTHER" id="PTHR10266">
    <property type="entry name" value="CYTOCHROME C1"/>
    <property type="match status" value="1"/>
</dbReference>
<comment type="similarity">
    <text evidence="2">Belongs to the cytochrome c family.</text>
</comment>
<evidence type="ECO:0000256" key="1">
    <source>
        <dbReference type="ARBA" id="ARBA00004273"/>
    </source>
</evidence>
<keyword evidence="13" id="KW-0472">Membrane</keyword>
<keyword evidence="10" id="KW-1133">Transmembrane helix</keyword>
<evidence type="ECO:0000256" key="9">
    <source>
        <dbReference type="ARBA" id="ARBA00022982"/>
    </source>
</evidence>
<evidence type="ECO:0000256" key="7">
    <source>
        <dbReference type="ARBA" id="ARBA00022723"/>
    </source>
</evidence>
<evidence type="ECO:0000313" key="15">
    <source>
        <dbReference type="EnsemblPlants" id="Ma05_p17370.1"/>
    </source>
</evidence>
<keyword evidence="16" id="KW-1185">Reference proteome</keyword>
<keyword evidence="7" id="KW-0479">Metal-binding</keyword>
<dbReference type="PANTHER" id="PTHR10266:SF3">
    <property type="entry name" value="CYTOCHROME C1, HEME PROTEIN, MITOCHONDRIAL"/>
    <property type="match status" value="1"/>
</dbReference>
<proteinExistence type="inferred from homology"/>
<evidence type="ECO:0000256" key="10">
    <source>
        <dbReference type="ARBA" id="ARBA00022989"/>
    </source>
</evidence>
<evidence type="ECO:0000256" key="8">
    <source>
        <dbReference type="ARBA" id="ARBA00022792"/>
    </source>
</evidence>
<dbReference type="SUPFAM" id="SSF81496">
    <property type="entry name" value="Cytochrome c1 subunit of cytochrome bc1 complex (Ubiquinol-cytochrome c reductase), transmembrane anchor"/>
    <property type="match status" value="1"/>
</dbReference>
<dbReference type="EnsemblPlants" id="Ma05_t17370.1">
    <property type="protein sequence ID" value="Ma05_p17370.1"/>
    <property type="gene ID" value="Ma05_g17370"/>
</dbReference>
<dbReference type="GO" id="GO:0009055">
    <property type="term" value="F:electron transfer activity"/>
    <property type="evidence" value="ECO:0007669"/>
    <property type="project" value="InterPro"/>
</dbReference>
<keyword evidence="9" id="KW-0249">Electron transport</keyword>
<keyword evidence="8" id="KW-0999">Mitochondrion inner membrane</keyword>
<reference evidence="14" key="1">
    <citation type="submission" date="2021-03" db="EMBL/GenBank/DDBJ databases">
        <authorList>
            <consortium name="Genoscope - CEA"/>
            <person name="William W."/>
        </authorList>
    </citation>
    <scope>NUCLEOTIDE SEQUENCE</scope>
    <source>
        <strain evidence="14">Doubled-haploid Pahang</strain>
    </source>
</reference>
<reference evidence="15" key="2">
    <citation type="submission" date="2021-05" db="UniProtKB">
        <authorList>
            <consortium name="EnsemblPlants"/>
        </authorList>
    </citation>
    <scope>IDENTIFICATION</scope>
    <source>
        <strain evidence="15">subsp. malaccensis</strain>
    </source>
</reference>
<evidence type="ECO:0000256" key="11">
    <source>
        <dbReference type="ARBA" id="ARBA00023004"/>
    </source>
</evidence>
<dbReference type="Gramene" id="Ma05_t17370.1">
    <property type="protein sequence ID" value="Ma05_p17370.1"/>
    <property type="gene ID" value="Ma05_g17370"/>
</dbReference>
<evidence type="ECO:0000256" key="2">
    <source>
        <dbReference type="ARBA" id="ARBA00006488"/>
    </source>
</evidence>
<dbReference type="FunFam" id="1.20.5.100:FF:000003">
    <property type="entry name" value="Cytochrome c1, heme protein, mitochondrial"/>
    <property type="match status" value="1"/>
</dbReference>
<keyword evidence="6" id="KW-0812">Transmembrane</keyword>
<evidence type="ECO:0000256" key="12">
    <source>
        <dbReference type="ARBA" id="ARBA00023128"/>
    </source>
</evidence>
<dbReference type="InterPro" id="IPR036909">
    <property type="entry name" value="Cyt_c-like_dom_sf"/>
</dbReference>
<evidence type="ECO:0000256" key="5">
    <source>
        <dbReference type="ARBA" id="ARBA00022660"/>
    </source>
</evidence>
<dbReference type="InterPro" id="IPR002326">
    <property type="entry name" value="Cyt_c1"/>
</dbReference>
<dbReference type="AlphaFoldDB" id="A0A804J5H7"/>
<protein>
    <submittedName>
        <fullName evidence="14">(wild Malaysian banana) hypothetical protein</fullName>
    </submittedName>
</protein>
<dbReference type="GO" id="GO:0046872">
    <property type="term" value="F:metal ion binding"/>
    <property type="evidence" value="ECO:0007669"/>
    <property type="project" value="UniProtKB-KW"/>
</dbReference>
<dbReference type="EMBL" id="HG996470">
    <property type="protein sequence ID" value="CAG1838756.1"/>
    <property type="molecule type" value="Genomic_DNA"/>
</dbReference>
<dbReference type="GO" id="GO:0005743">
    <property type="term" value="C:mitochondrial inner membrane"/>
    <property type="evidence" value="ECO:0007669"/>
    <property type="project" value="UniProtKB-SubCell"/>
</dbReference>
<dbReference type="InterPro" id="IPR021157">
    <property type="entry name" value="Cyt_c1_TM_anchor_C"/>
</dbReference>
<keyword evidence="4" id="KW-0349">Heme</keyword>
<evidence type="ECO:0000256" key="3">
    <source>
        <dbReference type="ARBA" id="ARBA00022448"/>
    </source>
</evidence>
<dbReference type="GO" id="GO:0020037">
    <property type="term" value="F:heme binding"/>
    <property type="evidence" value="ECO:0007669"/>
    <property type="project" value="InterPro"/>
</dbReference>
<dbReference type="Proteomes" id="UP000012960">
    <property type="component" value="Unplaced"/>
</dbReference>
<organism evidence="15 16">
    <name type="scientific">Musa acuminata subsp. malaccensis</name>
    <name type="common">Wild banana</name>
    <name type="synonym">Musa malaccensis</name>
    <dbReference type="NCBI Taxonomy" id="214687"/>
    <lineage>
        <taxon>Eukaryota</taxon>
        <taxon>Viridiplantae</taxon>
        <taxon>Streptophyta</taxon>
        <taxon>Embryophyta</taxon>
        <taxon>Tracheophyta</taxon>
        <taxon>Spermatophyta</taxon>
        <taxon>Magnoliopsida</taxon>
        <taxon>Liliopsida</taxon>
        <taxon>Zingiberales</taxon>
        <taxon>Musaceae</taxon>
        <taxon>Musa</taxon>
    </lineage>
</organism>
<evidence type="ECO:0000313" key="16">
    <source>
        <dbReference type="Proteomes" id="UP000012960"/>
    </source>
</evidence>
<name>A0A804J5H7_MUSAM</name>
<gene>
    <name evidence="14" type="ORF">GSMUA_269330.1</name>
</gene>
<sequence>MAAGRIISQQLLRKRHHIQSCIRECLHYNPCFSAVTTTPRVLAVTDDPVNATLAPDSLKEKGKDVVTFLSWATEPEMEERRLMGFKWIFVLSLLLLQVACYRRLNGSVLKSRKMALNCVS</sequence>
<keyword evidence="3" id="KW-0813">Transport</keyword>
<keyword evidence="11" id="KW-0408">Iron</keyword>
<evidence type="ECO:0000256" key="6">
    <source>
        <dbReference type="ARBA" id="ARBA00022692"/>
    </source>
</evidence>
<dbReference type="PRINTS" id="PR00603">
    <property type="entry name" value="CYTOCHROMEC1"/>
</dbReference>
<evidence type="ECO:0000256" key="13">
    <source>
        <dbReference type="ARBA" id="ARBA00023136"/>
    </source>
</evidence>
<keyword evidence="5" id="KW-0679">Respiratory chain</keyword>
<evidence type="ECO:0000256" key="4">
    <source>
        <dbReference type="ARBA" id="ARBA00022617"/>
    </source>
</evidence>